<dbReference type="Proteomes" id="UP000324897">
    <property type="component" value="Chromosome 1"/>
</dbReference>
<evidence type="ECO:0000313" key="7">
    <source>
        <dbReference type="Proteomes" id="UP000324897"/>
    </source>
</evidence>
<organism evidence="6 7">
    <name type="scientific">Eragrostis curvula</name>
    <name type="common">weeping love grass</name>
    <dbReference type="NCBI Taxonomy" id="38414"/>
    <lineage>
        <taxon>Eukaryota</taxon>
        <taxon>Viridiplantae</taxon>
        <taxon>Streptophyta</taxon>
        <taxon>Embryophyta</taxon>
        <taxon>Tracheophyta</taxon>
        <taxon>Spermatophyta</taxon>
        <taxon>Magnoliopsida</taxon>
        <taxon>Liliopsida</taxon>
        <taxon>Poales</taxon>
        <taxon>Poaceae</taxon>
        <taxon>PACMAD clade</taxon>
        <taxon>Chloridoideae</taxon>
        <taxon>Eragrostideae</taxon>
        <taxon>Eragrostidinae</taxon>
        <taxon>Eragrostis</taxon>
    </lineage>
</organism>
<evidence type="ECO:0000256" key="2">
    <source>
        <dbReference type="ARBA" id="ARBA00061204"/>
    </source>
</evidence>
<name>A0A5J9VBQ7_9POAL</name>
<dbReference type="Pfam" id="PF00134">
    <property type="entry name" value="Cyclin_N"/>
    <property type="match status" value="1"/>
</dbReference>
<dbReference type="InterPro" id="IPR043198">
    <property type="entry name" value="Cyclin/Ssn8"/>
</dbReference>
<dbReference type="FunFam" id="1.10.472.10:FF:000081">
    <property type="entry name" value="Cyclin family protein"/>
    <property type="match status" value="1"/>
</dbReference>
<comment type="caution">
    <text evidence="6">The sequence shown here is derived from an EMBL/GenBank/DDBJ whole genome shotgun (WGS) entry which is preliminary data.</text>
</comment>
<comment type="similarity">
    <text evidence="2">Belongs to the cyclin family. Cyclin T subfamily.</text>
</comment>
<dbReference type="OrthoDB" id="10264655at2759"/>
<feature type="domain" description="Cyclin-like" evidence="5">
    <location>
        <begin position="162"/>
        <end position="249"/>
    </location>
</feature>
<feature type="non-terminal residue" evidence="6">
    <location>
        <position position="1"/>
    </location>
</feature>
<dbReference type="SMART" id="SM00385">
    <property type="entry name" value="CYCLIN"/>
    <property type="match status" value="2"/>
</dbReference>
<dbReference type="Gene3D" id="1.10.472.10">
    <property type="entry name" value="Cyclin-like"/>
    <property type="match status" value="2"/>
</dbReference>
<dbReference type="EMBL" id="RWGY01000011">
    <property type="protein sequence ID" value="TVU33513.1"/>
    <property type="molecule type" value="Genomic_DNA"/>
</dbReference>
<dbReference type="InterPro" id="IPR013763">
    <property type="entry name" value="Cyclin-like_dom"/>
</dbReference>
<feature type="region of interest" description="Disordered" evidence="4">
    <location>
        <begin position="318"/>
        <end position="350"/>
    </location>
</feature>
<keyword evidence="1 3" id="KW-0195">Cyclin</keyword>
<evidence type="ECO:0000256" key="3">
    <source>
        <dbReference type="RuleBase" id="RU000383"/>
    </source>
</evidence>
<keyword evidence="7" id="KW-1185">Reference proteome</keyword>
<dbReference type="SUPFAM" id="SSF47954">
    <property type="entry name" value="Cyclin-like"/>
    <property type="match status" value="2"/>
</dbReference>
<protein>
    <recommendedName>
        <fullName evidence="5">Cyclin-like domain-containing protein</fullName>
    </recommendedName>
</protein>
<dbReference type="GO" id="GO:0016538">
    <property type="term" value="F:cyclin-dependent protein serine/threonine kinase regulator activity"/>
    <property type="evidence" value="ECO:0007669"/>
    <property type="project" value="InterPro"/>
</dbReference>
<dbReference type="Gramene" id="TVU33513">
    <property type="protein sequence ID" value="TVU33513"/>
    <property type="gene ID" value="EJB05_25336"/>
</dbReference>
<dbReference type="PANTHER" id="PTHR10026">
    <property type="entry name" value="CYCLIN"/>
    <property type="match status" value="1"/>
</dbReference>
<feature type="region of interest" description="Disordered" evidence="4">
    <location>
        <begin position="292"/>
        <end position="311"/>
    </location>
</feature>
<dbReference type="GO" id="GO:0006357">
    <property type="term" value="P:regulation of transcription by RNA polymerase II"/>
    <property type="evidence" value="ECO:0007669"/>
    <property type="project" value="InterPro"/>
</dbReference>
<dbReference type="AlphaFoldDB" id="A0A5J9VBQ7"/>
<evidence type="ECO:0000256" key="4">
    <source>
        <dbReference type="SAM" id="MobiDB-lite"/>
    </source>
</evidence>
<proteinExistence type="inferred from homology"/>
<dbReference type="InterPro" id="IPR036915">
    <property type="entry name" value="Cyclin-like_sf"/>
</dbReference>
<sequence>MGAAEDGAGDRFRSWYLSREEIERGSPSRRDGVCAVKEAELRSTYCRFIREVCFRLQLPQITTATAILLCHRFYLRQSHARNEWQTIATTCVFLASKIEDTQCKLKQVVTVAYLLMYKRDPDAAKRIQQDEVLEKQKDLILVGETLLLSTIGFDFNIHHPYEPLKLALKSLEITQKEVSQFAVNLINDTLPTTLALQFKPDYIAAGSFFHAAKFHNIKLSETREIWWQKFEVVPKQLQVVVQQMRELLNKRDPWSLGPAIKPIPIPTPMDKQQMESTRSPAINAIPIRTPMDKQQMKGTRSPAIKSIPTLNPTLMDRQQMASTQDPAPRHAQSSRRRISNSDTIASRCLHADSSSYNKSIRSSGRNKQNQSLRMHINNKNIAVDQRSEEQFSRETLKADHTYHVSTGPKDMNVTSLRDLTRQKRRIQELEVGGYPAANDISDKVSWMGKQVRSVIVVETNSSWKRQKVERGCTSSAACALDDVHPNPIFGVHMDEDDYA</sequence>
<accession>A0A5J9VBQ7</accession>
<evidence type="ECO:0000259" key="5">
    <source>
        <dbReference type="SMART" id="SM00385"/>
    </source>
</evidence>
<feature type="domain" description="Cyclin-like" evidence="5">
    <location>
        <begin position="47"/>
        <end position="149"/>
    </location>
</feature>
<gene>
    <name evidence="6" type="ORF">EJB05_25336</name>
</gene>
<evidence type="ECO:0000256" key="1">
    <source>
        <dbReference type="ARBA" id="ARBA00023127"/>
    </source>
</evidence>
<evidence type="ECO:0000313" key="6">
    <source>
        <dbReference type="EMBL" id="TVU33513.1"/>
    </source>
</evidence>
<dbReference type="InterPro" id="IPR006671">
    <property type="entry name" value="Cyclin_N"/>
</dbReference>
<reference evidence="6 7" key="1">
    <citation type="journal article" date="2019" name="Sci. Rep.">
        <title>A high-quality genome of Eragrostis curvula grass provides insights into Poaceae evolution and supports new strategies to enhance forage quality.</title>
        <authorList>
            <person name="Carballo J."/>
            <person name="Santos B.A.C.M."/>
            <person name="Zappacosta D."/>
            <person name="Garbus I."/>
            <person name="Selva J.P."/>
            <person name="Gallo C.A."/>
            <person name="Diaz A."/>
            <person name="Albertini E."/>
            <person name="Caccamo M."/>
            <person name="Echenique V."/>
        </authorList>
    </citation>
    <scope>NUCLEOTIDE SEQUENCE [LARGE SCALE GENOMIC DNA]</scope>
    <source>
        <strain evidence="7">cv. Victoria</strain>
        <tissue evidence="6">Leaf</tissue>
    </source>
</reference>